<proteinExistence type="predicted"/>
<keyword evidence="4" id="KW-1185">Reference proteome</keyword>
<protein>
    <recommendedName>
        <fullName evidence="2">DUF6699 domain-containing protein</fullName>
    </recommendedName>
</protein>
<sequence length="319" mass="35894">MFHYSGIIRPEPYATCNGFVRADYTGVLPVAWSSHPWPAHSSLPVYPGYHYQNPSLFFSGYHANNTSAPNGWNHTPLKPPKPSLNHSHRLSRSSGPGSSQPSPGTPGNVLGSGNSHRSSPPSTPFDWRKLVQYPSDIALHCELQWHRAWTPHSLGLHWDVSRPPSVAKALSSRYNIVVPEFNSPALHKPVEHFELWPDHPVLARYMHELNWGPVPISKPNPTVLELLQAIYDYLCTPLTNTDLRYIHSTPQNGESLERARKQRVEGGYYAVNDVEHKGPFRRSDVLGSHRCFHGIRAVKMGDGKDILYFNLGPGRVPRY</sequence>
<dbReference type="Pfam" id="PF20415">
    <property type="entry name" value="DUF6699"/>
    <property type="match status" value="1"/>
</dbReference>
<dbReference type="InterPro" id="IPR046522">
    <property type="entry name" value="DUF6699"/>
</dbReference>
<feature type="region of interest" description="Disordered" evidence="1">
    <location>
        <begin position="69"/>
        <end position="123"/>
    </location>
</feature>
<evidence type="ECO:0000313" key="4">
    <source>
        <dbReference type="Proteomes" id="UP000559027"/>
    </source>
</evidence>
<dbReference type="AlphaFoldDB" id="A0A8H5LI52"/>
<name>A0A8H5LI52_9AGAR</name>
<evidence type="ECO:0000256" key="1">
    <source>
        <dbReference type="SAM" id="MobiDB-lite"/>
    </source>
</evidence>
<evidence type="ECO:0000259" key="2">
    <source>
        <dbReference type="Pfam" id="PF20415"/>
    </source>
</evidence>
<feature type="domain" description="DUF6699" evidence="2">
    <location>
        <begin position="156"/>
        <end position="297"/>
    </location>
</feature>
<accession>A0A8H5LI52</accession>
<reference evidence="3 4" key="1">
    <citation type="journal article" date="2020" name="ISME J.">
        <title>Uncovering the hidden diversity of litter-decomposition mechanisms in mushroom-forming fungi.</title>
        <authorList>
            <person name="Floudas D."/>
            <person name="Bentzer J."/>
            <person name="Ahren D."/>
            <person name="Johansson T."/>
            <person name="Persson P."/>
            <person name="Tunlid A."/>
        </authorList>
    </citation>
    <scope>NUCLEOTIDE SEQUENCE [LARGE SCALE GENOMIC DNA]</scope>
    <source>
        <strain evidence="3 4">CBS 146.42</strain>
    </source>
</reference>
<gene>
    <name evidence="3" type="ORF">D9756_001479</name>
</gene>
<comment type="caution">
    <text evidence="3">The sequence shown here is derived from an EMBL/GenBank/DDBJ whole genome shotgun (WGS) entry which is preliminary data.</text>
</comment>
<feature type="compositionally biased region" description="Polar residues" evidence="1">
    <location>
        <begin position="111"/>
        <end position="120"/>
    </location>
</feature>
<dbReference type="Proteomes" id="UP000559027">
    <property type="component" value="Unassembled WGS sequence"/>
</dbReference>
<organism evidence="3 4">
    <name type="scientific">Leucocoprinus leucothites</name>
    <dbReference type="NCBI Taxonomy" id="201217"/>
    <lineage>
        <taxon>Eukaryota</taxon>
        <taxon>Fungi</taxon>
        <taxon>Dikarya</taxon>
        <taxon>Basidiomycota</taxon>
        <taxon>Agaricomycotina</taxon>
        <taxon>Agaricomycetes</taxon>
        <taxon>Agaricomycetidae</taxon>
        <taxon>Agaricales</taxon>
        <taxon>Agaricineae</taxon>
        <taxon>Agaricaceae</taxon>
        <taxon>Leucocoprinus</taxon>
    </lineage>
</organism>
<evidence type="ECO:0000313" key="3">
    <source>
        <dbReference type="EMBL" id="KAF5357984.1"/>
    </source>
</evidence>
<feature type="compositionally biased region" description="Low complexity" evidence="1">
    <location>
        <begin position="92"/>
        <end position="107"/>
    </location>
</feature>
<dbReference type="EMBL" id="JAACJO010000005">
    <property type="protein sequence ID" value="KAF5357984.1"/>
    <property type="molecule type" value="Genomic_DNA"/>
</dbReference>
<dbReference type="OrthoDB" id="3241567at2759"/>